<dbReference type="InterPro" id="IPR029058">
    <property type="entry name" value="AB_hydrolase_fold"/>
</dbReference>
<feature type="domain" description="Serine aminopeptidase S33" evidence="5">
    <location>
        <begin position="26"/>
        <end position="261"/>
    </location>
</feature>
<dbReference type="Proteomes" id="UP000641514">
    <property type="component" value="Unassembled WGS sequence"/>
</dbReference>
<reference evidence="6" key="2">
    <citation type="submission" date="2020-09" db="EMBL/GenBank/DDBJ databases">
        <authorList>
            <person name="Sun Q."/>
            <person name="Zhou Y."/>
        </authorList>
    </citation>
    <scope>NUCLEOTIDE SEQUENCE</scope>
    <source>
        <strain evidence="6">CGMCC 1.15478</strain>
    </source>
</reference>
<evidence type="ECO:0000256" key="2">
    <source>
        <dbReference type="ARBA" id="ARBA00008645"/>
    </source>
</evidence>
<evidence type="ECO:0000256" key="4">
    <source>
        <dbReference type="ARBA" id="ARBA00071261"/>
    </source>
</evidence>
<evidence type="ECO:0000313" key="6">
    <source>
        <dbReference type="EMBL" id="GGC62744.1"/>
    </source>
</evidence>
<gene>
    <name evidence="6" type="ORF">GCM10011410_13950</name>
</gene>
<dbReference type="PANTHER" id="PTHR11614">
    <property type="entry name" value="PHOSPHOLIPASE-RELATED"/>
    <property type="match status" value="1"/>
</dbReference>
<dbReference type="EMBL" id="BMJH01000001">
    <property type="protein sequence ID" value="GGC62744.1"/>
    <property type="molecule type" value="Genomic_DNA"/>
</dbReference>
<dbReference type="SUPFAM" id="SSF53474">
    <property type="entry name" value="alpha/beta-Hydrolases"/>
    <property type="match status" value="1"/>
</dbReference>
<evidence type="ECO:0000313" key="7">
    <source>
        <dbReference type="Proteomes" id="UP000641514"/>
    </source>
</evidence>
<evidence type="ECO:0000259" key="5">
    <source>
        <dbReference type="Pfam" id="PF12146"/>
    </source>
</evidence>
<evidence type="ECO:0000256" key="1">
    <source>
        <dbReference type="ARBA" id="ARBA00001613"/>
    </source>
</evidence>
<dbReference type="FunFam" id="3.40.50.1820:FF:000117">
    <property type="entry name" value="Monoglyceride lipase, putative"/>
    <property type="match status" value="1"/>
</dbReference>
<dbReference type="EC" id="3.1.1.23" evidence="3"/>
<name>A0A916XD14_9ACTN</name>
<comment type="caution">
    <text evidence="6">The sequence shown here is derived from an EMBL/GenBank/DDBJ whole genome shotgun (WGS) entry which is preliminary data.</text>
</comment>
<reference evidence="6" key="1">
    <citation type="journal article" date="2014" name="Int. J. Syst. Evol. Microbiol.">
        <title>Complete genome sequence of Corynebacterium casei LMG S-19264T (=DSM 44701T), isolated from a smear-ripened cheese.</title>
        <authorList>
            <consortium name="US DOE Joint Genome Institute (JGI-PGF)"/>
            <person name="Walter F."/>
            <person name="Albersmeier A."/>
            <person name="Kalinowski J."/>
            <person name="Ruckert C."/>
        </authorList>
    </citation>
    <scope>NUCLEOTIDE SEQUENCE</scope>
    <source>
        <strain evidence="6">CGMCC 1.15478</strain>
    </source>
</reference>
<evidence type="ECO:0000256" key="3">
    <source>
        <dbReference type="ARBA" id="ARBA00013254"/>
    </source>
</evidence>
<dbReference type="InterPro" id="IPR051044">
    <property type="entry name" value="MAG_DAG_Lipase"/>
</dbReference>
<accession>A0A916XD14</accession>
<dbReference type="GO" id="GO:0047372">
    <property type="term" value="F:monoacylglycerol lipase activity"/>
    <property type="evidence" value="ECO:0007669"/>
    <property type="project" value="UniProtKB-EC"/>
</dbReference>
<protein>
    <recommendedName>
        <fullName evidence="4">Monoacylglycerol lipase</fullName>
        <ecNumber evidence="3">3.1.1.23</ecNumber>
    </recommendedName>
</protein>
<sequence>MEHSESSFNGVHGTQIVYQVWKPSTNPTGVMVIAHGIGEHAGRYAHVAEELTQHGIAVYAPDHRGHGKSGGPRMALKAWDDLTTDLDSVVDIARAQVPDVPVFLLGHSMGGAIALSYALDKGSHLKALVLSAPAVKLATGTPKIVVTVGKILGRFLPWIPVEKVNASAVSRDPEVVRKYEADPMVHHGMIPAGIARHLVLTMESFPSRLPSLKVPTLVLHGNADQLTDVDGSRMIPDLVTETECTLHVYEGLYHELFNEPEKKQVLGDFTEWLAPRLANSVATP</sequence>
<dbReference type="RefSeq" id="WP_229675800.1">
    <property type="nucleotide sequence ID" value="NZ_BMJH01000001.1"/>
</dbReference>
<comment type="similarity">
    <text evidence="2">Belongs to the AB hydrolase superfamily.</text>
</comment>
<proteinExistence type="inferred from homology"/>
<dbReference type="Gene3D" id="3.40.50.1820">
    <property type="entry name" value="alpha/beta hydrolase"/>
    <property type="match status" value="1"/>
</dbReference>
<dbReference type="AlphaFoldDB" id="A0A916XD14"/>
<organism evidence="6 7">
    <name type="scientific">Hoyosella rhizosphaerae</name>
    <dbReference type="NCBI Taxonomy" id="1755582"/>
    <lineage>
        <taxon>Bacteria</taxon>
        <taxon>Bacillati</taxon>
        <taxon>Actinomycetota</taxon>
        <taxon>Actinomycetes</taxon>
        <taxon>Mycobacteriales</taxon>
        <taxon>Hoyosellaceae</taxon>
        <taxon>Hoyosella</taxon>
    </lineage>
</organism>
<dbReference type="PRINTS" id="PR00111">
    <property type="entry name" value="ABHYDROLASE"/>
</dbReference>
<keyword evidence="7" id="KW-1185">Reference proteome</keyword>
<dbReference type="InterPro" id="IPR022742">
    <property type="entry name" value="Hydrolase_4"/>
</dbReference>
<dbReference type="Pfam" id="PF12146">
    <property type="entry name" value="Hydrolase_4"/>
    <property type="match status" value="1"/>
</dbReference>
<dbReference type="InterPro" id="IPR000073">
    <property type="entry name" value="AB_hydrolase_1"/>
</dbReference>
<comment type="catalytic activity">
    <reaction evidence="1">
        <text>Hydrolyzes glycerol monoesters of long-chain fatty acids.</text>
        <dbReference type="EC" id="3.1.1.23"/>
    </reaction>
</comment>